<dbReference type="Proteomes" id="UP001320706">
    <property type="component" value="Unassembled WGS sequence"/>
</dbReference>
<sequence length="443" mass="49986">MSSGQPLLTELCSICYTNPPKYRCPRCPGPVRTCSLPCYKRHQQRASCNGQRDPAAYVKKSQLVTPAGIDRDYNFLSGIERVFDKAEKDATDRGIDVKPVERKGTRDKRGKGWGNDGNLQKYLRENRIVVDRAPLGMSRQKSNKTRWLAKSKRIAWTTEWVDVDGTKCIVEAFEEMTLTEAYEAMLLERERESRKRKRGDEDGLARDVKDHEQKKAMVVETSGKVTDNEETKTHLEKEEPQQEEPKVEPQTPVEDAPVEAEPSPLQRVKQTSSDTTGLLDKASATASQSPTEEAVSHSEAELPSQDQQQPNGSTTSKTSINPISPPYFYLLKPHTPSTSRVLIPVAPTDTLTASLRNHVVLEYPTFYVLDQPADALPEGFQTEHEWQRRTKEEQAELEGLLDDVALPGGGVGSTENAERRAQREEERWDERSILEMLKRDVPL</sequence>
<organism evidence="1 2">
    <name type="scientific">Zalaria obscura</name>
    <dbReference type="NCBI Taxonomy" id="2024903"/>
    <lineage>
        <taxon>Eukaryota</taxon>
        <taxon>Fungi</taxon>
        <taxon>Dikarya</taxon>
        <taxon>Ascomycota</taxon>
        <taxon>Pezizomycotina</taxon>
        <taxon>Dothideomycetes</taxon>
        <taxon>Dothideomycetidae</taxon>
        <taxon>Dothideales</taxon>
        <taxon>Zalariaceae</taxon>
        <taxon>Zalaria</taxon>
    </lineage>
</organism>
<evidence type="ECO:0000313" key="1">
    <source>
        <dbReference type="EMBL" id="KAK8208034.1"/>
    </source>
</evidence>
<evidence type="ECO:0000313" key="2">
    <source>
        <dbReference type="Proteomes" id="UP001320706"/>
    </source>
</evidence>
<protein>
    <submittedName>
        <fullName evidence="1">Box C/D snoRNA accumulation</fullName>
    </submittedName>
</protein>
<gene>
    <name evidence="1" type="primary">BCD1</name>
    <name evidence="1" type="ORF">M8818_004072</name>
</gene>
<name>A0ACC3SCT9_9PEZI</name>
<keyword evidence="2" id="KW-1185">Reference proteome</keyword>
<reference evidence="1" key="1">
    <citation type="submission" date="2024-02" db="EMBL/GenBank/DDBJ databases">
        <title>Metagenome Assembled Genome of Zalaria obscura JY119.</title>
        <authorList>
            <person name="Vighnesh L."/>
            <person name="Jagadeeshwari U."/>
            <person name="Venkata Ramana C."/>
            <person name="Sasikala C."/>
        </authorList>
    </citation>
    <scope>NUCLEOTIDE SEQUENCE</scope>
    <source>
        <strain evidence="1">JY119</strain>
    </source>
</reference>
<dbReference type="EMBL" id="JAMKPW020000019">
    <property type="protein sequence ID" value="KAK8208034.1"/>
    <property type="molecule type" value="Genomic_DNA"/>
</dbReference>
<comment type="caution">
    <text evidence="1">The sequence shown here is derived from an EMBL/GenBank/DDBJ whole genome shotgun (WGS) entry which is preliminary data.</text>
</comment>
<accession>A0ACC3SCT9</accession>
<proteinExistence type="predicted"/>